<dbReference type="PANTHER" id="PTHR43132">
    <property type="entry name" value="ARSENICAL RESISTANCE OPERON REPRESSOR ARSR-RELATED"/>
    <property type="match status" value="1"/>
</dbReference>
<evidence type="ECO:0000313" key="6">
    <source>
        <dbReference type="EMBL" id="QDU18221.1"/>
    </source>
</evidence>
<dbReference type="Proteomes" id="UP000319576">
    <property type="component" value="Chromosome"/>
</dbReference>
<dbReference type="EMBL" id="CP036273">
    <property type="protein sequence ID" value="QDU18221.1"/>
    <property type="molecule type" value="Genomic_DNA"/>
</dbReference>
<name>A0A517XL30_9BACT</name>
<dbReference type="PANTHER" id="PTHR43132:SF6">
    <property type="entry name" value="HTH-TYPE TRANSCRIPTIONAL REPRESSOR CZRA"/>
    <property type="match status" value="1"/>
</dbReference>
<dbReference type="NCBIfam" id="NF033788">
    <property type="entry name" value="HTH_metalloreg"/>
    <property type="match status" value="1"/>
</dbReference>
<evidence type="ECO:0000256" key="4">
    <source>
        <dbReference type="SAM" id="MobiDB-lite"/>
    </source>
</evidence>
<keyword evidence="7" id="KW-1185">Reference proteome</keyword>
<dbReference type="Pfam" id="PF01022">
    <property type="entry name" value="HTH_5"/>
    <property type="match status" value="1"/>
</dbReference>
<dbReference type="SUPFAM" id="SSF46785">
    <property type="entry name" value="Winged helix' DNA-binding domain"/>
    <property type="match status" value="1"/>
</dbReference>
<reference evidence="6 7" key="1">
    <citation type="submission" date="2019-02" db="EMBL/GenBank/DDBJ databases">
        <title>Deep-cultivation of Planctomycetes and their phenomic and genomic characterization uncovers novel biology.</title>
        <authorList>
            <person name="Wiegand S."/>
            <person name="Jogler M."/>
            <person name="Boedeker C."/>
            <person name="Pinto D."/>
            <person name="Vollmers J."/>
            <person name="Rivas-Marin E."/>
            <person name="Kohn T."/>
            <person name="Peeters S.H."/>
            <person name="Heuer A."/>
            <person name="Rast P."/>
            <person name="Oberbeckmann S."/>
            <person name="Bunk B."/>
            <person name="Jeske O."/>
            <person name="Meyerdierks A."/>
            <person name="Storesund J.E."/>
            <person name="Kallscheuer N."/>
            <person name="Luecker S."/>
            <person name="Lage O.M."/>
            <person name="Pohl T."/>
            <person name="Merkel B.J."/>
            <person name="Hornburger P."/>
            <person name="Mueller R.-W."/>
            <person name="Bruemmer F."/>
            <person name="Labrenz M."/>
            <person name="Spormann A.M."/>
            <person name="Op den Camp H."/>
            <person name="Overmann J."/>
            <person name="Amann R."/>
            <person name="Jetten M.S.M."/>
            <person name="Mascher T."/>
            <person name="Medema M.H."/>
            <person name="Devos D.P."/>
            <person name="Kaster A.-K."/>
            <person name="Ovreas L."/>
            <person name="Rohde M."/>
            <person name="Galperin M.Y."/>
            <person name="Jogler C."/>
        </authorList>
    </citation>
    <scope>NUCLEOTIDE SEQUENCE [LARGE SCALE GENOMIC DNA]</scope>
    <source>
        <strain evidence="6 7">ETA_A1</strain>
    </source>
</reference>
<evidence type="ECO:0000313" key="7">
    <source>
        <dbReference type="Proteomes" id="UP000319576"/>
    </source>
</evidence>
<dbReference type="InterPro" id="IPR036390">
    <property type="entry name" value="WH_DNA-bd_sf"/>
</dbReference>
<keyword evidence="3" id="KW-0804">Transcription</keyword>
<dbReference type="KEGG" id="uli:ETAA1_01040"/>
<sequence>MSPEVELSRANRPVPFPDAGAGNIPDRAVRDLSELFRGLGDRSRLHILCLLARHGELNVSRIGEEVGQSQPAVSHHLNQLKKAGLVEYRRDGKFNYYRLLPDGLAGLVATLFPVGAEPRLSLGSVDVVFRTG</sequence>
<dbReference type="RefSeq" id="WP_145233351.1">
    <property type="nucleotide sequence ID" value="NZ_CP036273.1"/>
</dbReference>
<dbReference type="SMART" id="SM00418">
    <property type="entry name" value="HTH_ARSR"/>
    <property type="match status" value="1"/>
</dbReference>
<evidence type="ECO:0000256" key="3">
    <source>
        <dbReference type="ARBA" id="ARBA00023163"/>
    </source>
</evidence>
<evidence type="ECO:0000256" key="1">
    <source>
        <dbReference type="ARBA" id="ARBA00023015"/>
    </source>
</evidence>
<evidence type="ECO:0000259" key="5">
    <source>
        <dbReference type="PROSITE" id="PS50987"/>
    </source>
</evidence>
<protein>
    <submittedName>
        <fullName evidence="6">HTH-type transcriptional regulator KmtR</fullName>
    </submittedName>
</protein>
<dbReference type="InterPro" id="IPR001845">
    <property type="entry name" value="HTH_ArsR_DNA-bd_dom"/>
</dbReference>
<dbReference type="PROSITE" id="PS50987">
    <property type="entry name" value="HTH_ARSR_2"/>
    <property type="match status" value="1"/>
</dbReference>
<dbReference type="AlphaFoldDB" id="A0A517XL30"/>
<organism evidence="6 7">
    <name type="scientific">Urbifossiella limnaea</name>
    <dbReference type="NCBI Taxonomy" id="2528023"/>
    <lineage>
        <taxon>Bacteria</taxon>
        <taxon>Pseudomonadati</taxon>
        <taxon>Planctomycetota</taxon>
        <taxon>Planctomycetia</taxon>
        <taxon>Gemmatales</taxon>
        <taxon>Gemmataceae</taxon>
        <taxon>Urbifossiella</taxon>
    </lineage>
</organism>
<dbReference type="OrthoDB" id="9794330at2"/>
<accession>A0A517XL30</accession>
<keyword evidence="2" id="KW-0238">DNA-binding</keyword>
<evidence type="ECO:0000256" key="2">
    <source>
        <dbReference type="ARBA" id="ARBA00023125"/>
    </source>
</evidence>
<feature type="region of interest" description="Disordered" evidence="4">
    <location>
        <begin position="1"/>
        <end position="20"/>
    </location>
</feature>
<dbReference type="Gene3D" id="1.10.10.10">
    <property type="entry name" value="Winged helix-like DNA-binding domain superfamily/Winged helix DNA-binding domain"/>
    <property type="match status" value="1"/>
</dbReference>
<dbReference type="GO" id="GO:0003677">
    <property type="term" value="F:DNA binding"/>
    <property type="evidence" value="ECO:0007669"/>
    <property type="project" value="UniProtKB-KW"/>
</dbReference>
<dbReference type="InterPro" id="IPR011991">
    <property type="entry name" value="ArsR-like_HTH"/>
</dbReference>
<dbReference type="GO" id="GO:0003700">
    <property type="term" value="F:DNA-binding transcription factor activity"/>
    <property type="evidence" value="ECO:0007669"/>
    <property type="project" value="InterPro"/>
</dbReference>
<proteinExistence type="predicted"/>
<dbReference type="PRINTS" id="PR00778">
    <property type="entry name" value="HTHARSR"/>
</dbReference>
<keyword evidence="1" id="KW-0805">Transcription regulation</keyword>
<dbReference type="CDD" id="cd00090">
    <property type="entry name" value="HTH_ARSR"/>
    <property type="match status" value="1"/>
</dbReference>
<dbReference type="InterPro" id="IPR051011">
    <property type="entry name" value="Metal_resp_trans_reg"/>
</dbReference>
<gene>
    <name evidence="6" type="primary">kmtR</name>
    <name evidence="6" type="ORF">ETAA1_01040</name>
</gene>
<feature type="domain" description="HTH arsR-type" evidence="5">
    <location>
        <begin position="24"/>
        <end position="119"/>
    </location>
</feature>
<dbReference type="InterPro" id="IPR036388">
    <property type="entry name" value="WH-like_DNA-bd_sf"/>
</dbReference>